<sequence length="129" mass="15054">MTERMEIKDLNRVEMGKRIRERRELLKMSRDELARRLDVTSKFIADLEYGEKGASVKNLYRLKQILGVSVDYLMDGNPSNQNETEPRKMLNENIMGSLSVCNVKQLRVMEQIARLYIEGVVNNEEDSEE</sequence>
<evidence type="ECO:0000313" key="4">
    <source>
        <dbReference type="Proteomes" id="UP000644115"/>
    </source>
</evidence>
<gene>
    <name evidence="3" type="ORF">H8876_08350</name>
</gene>
<dbReference type="Proteomes" id="UP000644115">
    <property type="component" value="Unassembled WGS sequence"/>
</dbReference>
<protein>
    <submittedName>
        <fullName evidence="3">Helix-turn-helix transcriptional regulator</fullName>
    </submittedName>
</protein>
<keyword evidence="1" id="KW-0238">DNA-binding</keyword>
<dbReference type="AlphaFoldDB" id="A0A923SM65"/>
<dbReference type="Gene3D" id="1.10.260.40">
    <property type="entry name" value="lambda repressor-like DNA-binding domains"/>
    <property type="match status" value="1"/>
</dbReference>
<dbReference type="InterPro" id="IPR001387">
    <property type="entry name" value="Cro/C1-type_HTH"/>
</dbReference>
<dbReference type="InterPro" id="IPR050807">
    <property type="entry name" value="TransReg_Diox_bact_type"/>
</dbReference>
<comment type="caution">
    <text evidence="3">The sequence shown here is derived from an EMBL/GenBank/DDBJ whole genome shotgun (WGS) entry which is preliminary data.</text>
</comment>
<evidence type="ECO:0000313" key="3">
    <source>
        <dbReference type="EMBL" id="MBC6000009.1"/>
    </source>
</evidence>
<dbReference type="PROSITE" id="PS50943">
    <property type="entry name" value="HTH_CROC1"/>
    <property type="match status" value="1"/>
</dbReference>
<dbReference type="CDD" id="cd00093">
    <property type="entry name" value="HTH_XRE"/>
    <property type="match status" value="1"/>
</dbReference>
<evidence type="ECO:0000259" key="2">
    <source>
        <dbReference type="PROSITE" id="PS50943"/>
    </source>
</evidence>
<evidence type="ECO:0000256" key="1">
    <source>
        <dbReference type="ARBA" id="ARBA00023125"/>
    </source>
</evidence>
<dbReference type="Pfam" id="PF01381">
    <property type="entry name" value="HTH_3"/>
    <property type="match status" value="1"/>
</dbReference>
<dbReference type="GO" id="GO:0003700">
    <property type="term" value="F:DNA-binding transcription factor activity"/>
    <property type="evidence" value="ECO:0007669"/>
    <property type="project" value="TreeGrafter"/>
</dbReference>
<dbReference type="PANTHER" id="PTHR46797:SF1">
    <property type="entry name" value="METHYLPHOSPHONATE SYNTHASE"/>
    <property type="match status" value="1"/>
</dbReference>
<dbReference type="InterPro" id="IPR010982">
    <property type="entry name" value="Lambda_DNA-bd_dom_sf"/>
</dbReference>
<name>A0A923SM65_9FIRM</name>
<proteinExistence type="predicted"/>
<dbReference type="GO" id="GO:0005829">
    <property type="term" value="C:cytosol"/>
    <property type="evidence" value="ECO:0007669"/>
    <property type="project" value="TreeGrafter"/>
</dbReference>
<keyword evidence="4" id="KW-1185">Reference proteome</keyword>
<dbReference type="RefSeq" id="WP_177264953.1">
    <property type="nucleotide sequence ID" value="NZ_JACRWC010000105.1"/>
</dbReference>
<dbReference type="SUPFAM" id="SSF47413">
    <property type="entry name" value="lambda repressor-like DNA-binding domains"/>
    <property type="match status" value="1"/>
</dbReference>
<dbReference type="SMART" id="SM00530">
    <property type="entry name" value="HTH_XRE"/>
    <property type="match status" value="1"/>
</dbReference>
<dbReference type="PANTHER" id="PTHR46797">
    <property type="entry name" value="HTH-TYPE TRANSCRIPTIONAL REGULATOR"/>
    <property type="match status" value="1"/>
</dbReference>
<feature type="domain" description="HTH cro/C1-type" evidence="2">
    <location>
        <begin position="19"/>
        <end position="73"/>
    </location>
</feature>
<reference evidence="3" key="1">
    <citation type="submission" date="2020-08" db="EMBL/GenBank/DDBJ databases">
        <authorList>
            <person name="Liu C."/>
            <person name="Sun Q."/>
        </authorList>
    </citation>
    <scope>NUCLEOTIDE SEQUENCE</scope>
    <source>
        <strain evidence="3">BX16</strain>
    </source>
</reference>
<dbReference type="EMBL" id="JACRWC010000105">
    <property type="protein sequence ID" value="MBC6000009.1"/>
    <property type="molecule type" value="Genomic_DNA"/>
</dbReference>
<dbReference type="GO" id="GO:0003677">
    <property type="term" value="F:DNA binding"/>
    <property type="evidence" value="ECO:0007669"/>
    <property type="project" value="UniProtKB-KW"/>
</dbReference>
<accession>A0A923SM65</accession>
<organism evidence="3 4">
    <name type="scientific">Lentihominibacter faecis</name>
    <dbReference type="NCBI Taxonomy" id="2764712"/>
    <lineage>
        <taxon>Bacteria</taxon>
        <taxon>Bacillati</taxon>
        <taxon>Bacillota</taxon>
        <taxon>Clostridia</taxon>
        <taxon>Peptostreptococcales</taxon>
        <taxon>Anaerovoracaceae</taxon>
        <taxon>Lentihominibacter</taxon>
    </lineage>
</organism>